<name>A0AAD7JJJ5_9AGAR</name>
<sequence length="316" mass="35939">MSQPELNQTDGLWFPADAIILRAEENIFRVPKSILGARSSVFQAIFEIPQAGSNSVETEEEDEKIDGIPVVRLHDSAADVTAFLRAIFDSSYFMPPPEDIDFHELLGILGLSHKYDVGYLYKRAISHLETVYPLERSGLLTIDSNNLKYRSGSVDFDLAAIPVLHRVGATWLLPTAYYNVGTFWDETLEVSGKLWPQFPSEMKLTCIRLHVKHVQATSRFHRIFARRLSTCTSPQLCNARRLEILRNEDEEVDHDPLGVWSAFGTRGLEGALCDHCLYRLKTDWEVTLLDIWNELPGNCGVPEWPVLLEQRRIALE</sequence>
<dbReference type="InterPro" id="IPR000210">
    <property type="entry name" value="BTB/POZ_dom"/>
</dbReference>
<feature type="domain" description="BTB" evidence="1">
    <location>
        <begin position="16"/>
        <end position="96"/>
    </location>
</feature>
<dbReference type="Proteomes" id="UP001215598">
    <property type="component" value="Unassembled WGS sequence"/>
</dbReference>
<dbReference type="EMBL" id="JARKIB010000024">
    <property type="protein sequence ID" value="KAJ7766151.1"/>
    <property type="molecule type" value="Genomic_DNA"/>
</dbReference>
<comment type="caution">
    <text evidence="2">The sequence shown here is derived from an EMBL/GenBank/DDBJ whole genome shotgun (WGS) entry which is preliminary data.</text>
</comment>
<evidence type="ECO:0000259" key="1">
    <source>
        <dbReference type="PROSITE" id="PS50097"/>
    </source>
</evidence>
<evidence type="ECO:0000313" key="3">
    <source>
        <dbReference type="Proteomes" id="UP001215598"/>
    </source>
</evidence>
<dbReference type="Gene3D" id="3.30.710.10">
    <property type="entry name" value="Potassium Channel Kv1.1, Chain A"/>
    <property type="match status" value="1"/>
</dbReference>
<proteinExistence type="predicted"/>
<evidence type="ECO:0000313" key="2">
    <source>
        <dbReference type="EMBL" id="KAJ7766151.1"/>
    </source>
</evidence>
<dbReference type="PROSITE" id="PS50097">
    <property type="entry name" value="BTB"/>
    <property type="match status" value="1"/>
</dbReference>
<gene>
    <name evidence="2" type="ORF">B0H16DRAFT_1523230</name>
</gene>
<protein>
    <recommendedName>
        <fullName evidence="1">BTB domain-containing protein</fullName>
    </recommendedName>
</protein>
<dbReference type="CDD" id="cd18186">
    <property type="entry name" value="BTB_POZ_ZBTB_KLHL-like"/>
    <property type="match status" value="1"/>
</dbReference>
<dbReference type="AlphaFoldDB" id="A0AAD7JJJ5"/>
<organism evidence="2 3">
    <name type="scientific">Mycena metata</name>
    <dbReference type="NCBI Taxonomy" id="1033252"/>
    <lineage>
        <taxon>Eukaryota</taxon>
        <taxon>Fungi</taxon>
        <taxon>Dikarya</taxon>
        <taxon>Basidiomycota</taxon>
        <taxon>Agaricomycotina</taxon>
        <taxon>Agaricomycetes</taxon>
        <taxon>Agaricomycetidae</taxon>
        <taxon>Agaricales</taxon>
        <taxon>Marasmiineae</taxon>
        <taxon>Mycenaceae</taxon>
        <taxon>Mycena</taxon>
    </lineage>
</organism>
<dbReference type="InterPro" id="IPR011333">
    <property type="entry name" value="SKP1/BTB/POZ_sf"/>
</dbReference>
<keyword evidence="3" id="KW-1185">Reference proteome</keyword>
<accession>A0AAD7JJJ5</accession>
<reference evidence="2" key="1">
    <citation type="submission" date="2023-03" db="EMBL/GenBank/DDBJ databases">
        <title>Massive genome expansion in bonnet fungi (Mycena s.s.) driven by repeated elements and novel gene families across ecological guilds.</title>
        <authorList>
            <consortium name="Lawrence Berkeley National Laboratory"/>
            <person name="Harder C.B."/>
            <person name="Miyauchi S."/>
            <person name="Viragh M."/>
            <person name="Kuo A."/>
            <person name="Thoen E."/>
            <person name="Andreopoulos B."/>
            <person name="Lu D."/>
            <person name="Skrede I."/>
            <person name="Drula E."/>
            <person name="Henrissat B."/>
            <person name="Morin E."/>
            <person name="Kohler A."/>
            <person name="Barry K."/>
            <person name="LaButti K."/>
            <person name="Morin E."/>
            <person name="Salamov A."/>
            <person name="Lipzen A."/>
            <person name="Mereny Z."/>
            <person name="Hegedus B."/>
            <person name="Baldrian P."/>
            <person name="Stursova M."/>
            <person name="Weitz H."/>
            <person name="Taylor A."/>
            <person name="Grigoriev I.V."/>
            <person name="Nagy L.G."/>
            <person name="Martin F."/>
            <person name="Kauserud H."/>
        </authorList>
    </citation>
    <scope>NUCLEOTIDE SEQUENCE</scope>
    <source>
        <strain evidence="2">CBHHK182m</strain>
    </source>
</reference>